<dbReference type="AlphaFoldDB" id="A0A0F0CPX2"/>
<dbReference type="Proteomes" id="UP000033428">
    <property type="component" value="Unassembled WGS sequence"/>
</dbReference>
<gene>
    <name evidence="1" type="ORF">OMAG_002068</name>
</gene>
<dbReference type="EMBL" id="JYNY01000409">
    <property type="protein sequence ID" value="KJJ84069.1"/>
    <property type="molecule type" value="Genomic_DNA"/>
</dbReference>
<protein>
    <submittedName>
        <fullName evidence="1">Uncharacterized protein</fullName>
    </submittedName>
</protein>
<proteinExistence type="predicted"/>
<name>A0A0F0CPX2_9BACT</name>
<comment type="caution">
    <text evidence="1">The sequence shown here is derived from an EMBL/GenBank/DDBJ whole genome shotgun (WGS) entry which is preliminary data.</text>
</comment>
<evidence type="ECO:0000313" key="1">
    <source>
        <dbReference type="EMBL" id="KJJ84069.1"/>
    </source>
</evidence>
<accession>A0A0F0CPX2</accession>
<organism evidence="1 2">
    <name type="scientific">Candidatus Omnitrophus magneticus</name>
    <dbReference type="NCBI Taxonomy" id="1609969"/>
    <lineage>
        <taxon>Bacteria</taxon>
        <taxon>Pseudomonadati</taxon>
        <taxon>Candidatus Omnitrophota</taxon>
        <taxon>Candidatus Omnitrophus</taxon>
    </lineage>
</organism>
<keyword evidence="2" id="KW-1185">Reference proteome</keyword>
<evidence type="ECO:0000313" key="2">
    <source>
        <dbReference type="Proteomes" id="UP000033428"/>
    </source>
</evidence>
<reference evidence="1 2" key="1">
    <citation type="submission" date="2015-02" db="EMBL/GenBank/DDBJ databases">
        <title>Single-cell genomics of uncultivated deep-branching MTB reveals a conserved set of magnetosome genes.</title>
        <authorList>
            <person name="Kolinko S."/>
            <person name="Richter M."/>
            <person name="Glockner F.O."/>
            <person name="Brachmann A."/>
            <person name="Schuler D."/>
        </authorList>
    </citation>
    <scope>NUCLEOTIDE SEQUENCE [LARGE SCALE GENOMIC DNA]</scope>
    <source>
        <strain evidence="1">SKK-01</strain>
    </source>
</reference>
<sequence>MRNIYVRDIKILFLLIIYIVNMNHSGFCVDEVKGVNSNSKFLNRLANKQNALMCLGTITLPLNNVFQKEELFTSDNKIEKDLLSPPKTKYAERLESKLIDLVKCSVKDIGCGIYRGAGTFVPNALIPESKAEKKSAVISANKNLK</sequence>